<reference evidence="1" key="2">
    <citation type="journal article" date="2015" name="Data Brief">
        <title>Shoot transcriptome of the giant reed, Arundo donax.</title>
        <authorList>
            <person name="Barrero R.A."/>
            <person name="Guerrero F.D."/>
            <person name="Moolhuijzen P."/>
            <person name="Goolsby J.A."/>
            <person name="Tidwell J."/>
            <person name="Bellgard S.E."/>
            <person name="Bellgard M.I."/>
        </authorList>
    </citation>
    <scope>NUCLEOTIDE SEQUENCE</scope>
    <source>
        <tissue evidence="1">Shoot tissue taken approximately 20 cm above the soil surface</tissue>
    </source>
</reference>
<reference evidence="1" key="1">
    <citation type="submission" date="2014-09" db="EMBL/GenBank/DDBJ databases">
        <authorList>
            <person name="Magalhaes I.L.F."/>
            <person name="Oliveira U."/>
            <person name="Santos F.R."/>
            <person name="Vidigal T.H.D.A."/>
            <person name="Brescovit A.D."/>
            <person name="Santos A.J."/>
        </authorList>
    </citation>
    <scope>NUCLEOTIDE SEQUENCE</scope>
    <source>
        <tissue evidence="1">Shoot tissue taken approximately 20 cm above the soil surface</tissue>
    </source>
</reference>
<protein>
    <submittedName>
        <fullName evidence="1">Uncharacterized protein</fullName>
    </submittedName>
</protein>
<accession>A0A0A8ZCW3</accession>
<proteinExistence type="predicted"/>
<dbReference type="EMBL" id="GBRH01262372">
    <property type="protein sequence ID" value="JAD35523.1"/>
    <property type="molecule type" value="Transcribed_RNA"/>
</dbReference>
<sequence length="14" mass="1600">MNNLNVKKLSIVNL</sequence>
<evidence type="ECO:0000313" key="1">
    <source>
        <dbReference type="EMBL" id="JAD35523.1"/>
    </source>
</evidence>
<organism evidence="1">
    <name type="scientific">Arundo donax</name>
    <name type="common">Giant reed</name>
    <name type="synonym">Donax arundinaceus</name>
    <dbReference type="NCBI Taxonomy" id="35708"/>
    <lineage>
        <taxon>Eukaryota</taxon>
        <taxon>Viridiplantae</taxon>
        <taxon>Streptophyta</taxon>
        <taxon>Embryophyta</taxon>
        <taxon>Tracheophyta</taxon>
        <taxon>Spermatophyta</taxon>
        <taxon>Magnoliopsida</taxon>
        <taxon>Liliopsida</taxon>
        <taxon>Poales</taxon>
        <taxon>Poaceae</taxon>
        <taxon>PACMAD clade</taxon>
        <taxon>Arundinoideae</taxon>
        <taxon>Arundineae</taxon>
        <taxon>Arundo</taxon>
    </lineage>
</organism>
<name>A0A0A8ZCW3_ARUDO</name>